<evidence type="ECO:0000313" key="4">
    <source>
        <dbReference type="EMBL" id="TQO37241.1"/>
    </source>
</evidence>
<gene>
    <name evidence="3" type="ORF">AREALGSMS7_03383</name>
    <name evidence="4" type="ORF">GQ41_1843</name>
</gene>
<keyword evidence="1" id="KW-0175">Coiled coil</keyword>
<dbReference type="KEGG" id="aalg:AREALGSMS7_03383"/>
<dbReference type="Proteomes" id="UP000204551">
    <property type="component" value="Chromosome"/>
</dbReference>
<dbReference type="STRING" id="616991.GCA_000733925_01707"/>
<keyword evidence="2" id="KW-0472">Membrane</keyword>
<dbReference type="eggNOG" id="ENOG502Z8M8">
    <property type="taxonomic scope" value="Bacteria"/>
</dbReference>
<evidence type="ECO:0000313" key="6">
    <source>
        <dbReference type="Proteomes" id="UP000315363"/>
    </source>
</evidence>
<accession>A0A221V097</accession>
<name>A0A221V097_9FLAO</name>
<reference evidence="3 5" key="1">
    <citation type="submission" date="2017-07" db="EMBL/GenBank/DDBJ databases">
        <title>Genome Sequence of Arenibacter algicola Strain SMS7 Isolated from a culture of the Diatom Skeletonema marinoi.</title>
        <authorList>
            <person name="Topel M."/>
            <person name="Pinder M.I.M."/>
            <person name="Johansson O.N."/>
            <person name="Kourtchenko O."/>
            <person name="Godhe A."/>
            <person name="Clarke A.K."/>
        </authorList>
    </citation>
    <scope>NUCLEOTIDE SEQUENCE [LARGE SCALE GENOMIC DNA]</scope>
    <source>
        <strain evidence="3 5">SMS7</strain>
    </source>
</reference>
<feature type="transmembrane region" description="Helical" evidence="2">
    <location>
        <begin position="7"/>
        <end position="27"/>
    </location>
</feature>
<dbReference type="AlphaFoldDB" id="A0A221V097"/>
<evidence type="ECO:0000256" key="1">
    <source>
        <dbReference type="SAM" id="Coils"/>
    </source>
</evidence>
<keyword evidence="6" id="KW-1185">Reference proteome</keyword>
<evidence type="ECO:0000256" key="2">
    <source>
        <dbReference type="SAM" id="Phobius"/>
    </source>
</evidence>
<proteinExistence type="predicted"/>
<dbReference type="EMBL" id="VHIF01000001">
    <property type="protein sequence ID" value="TQO37241.1"/>
    <property type="molecule type" value="Genomic_DNA"/>
</dbReference>
<dbReference type="Proteomes" id="UP000315363">
    <property type="component" value="Unassembled WGS sequence"/>
</dbReference>
<dbReference type="EMBL" id="CP022515">
    <property type="protein sequence ID" value="ASO06808.1"/>
    <property type="molecule type" value="Genomic_DNA"/>
</dbReference>
<evidence type="ECO:0000313" key="3">
    <source>
        <dbReference type="EMBL" id="ASO06808.1"/>
    </source>
</evidence>
<reference evidence="4 6" key="2">
    <citation type="submission" date="2019-06" db="EMBL/GenBank/DDBJ databases">
        <title>A large-scale integrated study on North Sea by COGITO (Coastal Microbe Genomic &amp; Taxonomic Observatory).</title>
        <authorList>
            <person name="Teeling H."/>
        </authorList>
    </citation>
    <scope>NUCLEOTIDE SEQUENCE [LARGE SCALE GENOMIC DNA]</scope>
    <source>
        <strain evidence="4 6">MAR_2009_79</strain>
    </source>
</reference>
<sequence length="509" mass="58274">MVQMKTIFNRIGIITGIIFLMGTSIIWGQKRTKTFHENFNVSGDVVLEVNTSYADIEFETWNRNQVDIVAVVELEDVSEEEASNFFKKEPVKIVGNSKSISISTALGHREFTTYNTKDIDINIDFLEQFNGVGEAYNIAPLVELPELPEVMELPPLPPMNIQPFDYEAYKKDGEAYLKEWKKEFDKGFGEDYEIKMEEWSKRMDLKRAEIDKKRIEMEKNREQAHQDRLEKLQEIQSQRMKVHENAQEQLAKSITSSKHVREMAKDNKTITIKIDTVGGMDKEFVFIEERHPTAPNVFYSIKKGRDKNLKVKKTIKIKLPKSTKIKMNVRHGEVILAENTKNLSATLSYSSLLATTIDGDKTYIDASYSPVSVQKWNYGQLKADYSEKINIKEVENLTLNATFSDVTIDNLLHKAFIKNNFGPLAINSISKDFTDLDINLQNAEFRCVLPKTAFNIAVNGSNSELIHPKELQMVKTKNGYNTLNKGYHINKTSGKSIIINSKFTEVVLQ</sequence>
<organism evidence="3 5">
    <name type="scientific">Arenibacter algicola</name>
    <dbReference type="NCBI Taxonomy" id="616991"/>
    <lineage>
        <taxon>Bacteria</taxon>
        <taxon>Pseudomonadati</taxon>
        <taxon>Bacteroidota</taxon>
        <taxon>Flavobacteriia</taxon>
        <taxon>Flavobacteriales</taxon>
        <taxon>Flavobacteriaceae</taxon>
        <taxon>Arenibacter</taxon>
    </lineage>
</organism>
<feature type="coiled-coil region" evidence="1">
    <location>
        <begin position="196"/>
        <end position="235"/>
    </location>
</feature>
<evidence type="ECO:0000313" key="5">
    <source>
        <dbReference type="Proteomes" id="UP000204551"/>
    </source>
</evidence>
<keyword evidence="2" id="KW-0812">Transmembrane</keyword>
<protein>
    <submittedName>
        <fullName evidence="3">Secreted protein</fullName>
    </submittedName>
</protein>
<keyword evidence="2" id="KW-1133">Transmembrane helix</keyword>